<dbReference type="AlphaFoldDB" id="A0A4P9YRN8"/>
<evidence type="ECO:0000256" key="2">
    <source>
        <dbReference type="ARBA" id="ARBA00023128"/>
    </source>
</evidence>
<dbReference type="EMBL" id="KZ992273">
    <property type="protein sequence ID" value="RKP22308.1"/>
    <property type="molecule type" value="Genomic_DNA"/>
</dbReference>
<dbReference type="Proteomes" id="UP000278143">
    <property type="component" value="Unassembled WGS sequence"/>
</dbReference>
<sequence length="193" mass="20357">MPYHVLVACGALSSGTANTTVRTAYEKTAEQVLARLGISVARCGGAGDRGIDLRGWWTLRPATSDAQDGGDGDVVARVRVICQCKRLRGKLGPGPIRELAGVALREQAMGMLVSARGFGQQAVREWRSSIAPLVLVDLPADSEHCTAIRWNDMAARQLKGLAVGRPAIQSAVASGVTLFIHGQPIAPASDTDM</sequence>
<keyword evidence="2" id="KW-0496">Mitochondrion</keyword>
<accession>A0A4P9YRN8</accession>
<proteinExistence type="predicted"/>
<dbReference type="Pfam" id="PF04471">
    <property type="entry name" value="Mrr_cat"/>
    <property type="match status" value="1"/>
</dbReference>
<dbReference type="InterPro" id="IPR011856">
    <property type="entry name" value="tRNA_endonuc-like_dom_sf"/>
</dbReference>
<name>A0A4P9YRN8_9FUNG</name>
<gene>
    <name evidence="4" type="ORF">SYNPS1DRAFT_32111</name>
</gene>
<evidence type="ECO:0000313" key="5">
    <source>
        <dbReference type="Proteomes" id="UP000278143"/>
    </source>
</evidence>
<dbReference type="GO" id="GO:0003677">
    <property type="term" value="F:DNA binding"/>
    <property type="evidence" value="ECO:0007669"/>
    <property type="project" value="InterPro"/>
</dbReference>
<dbReference type="Gene3D" id="3.40.1350.10">
    <property type="match status" value="1"/>
</dbReference>
<dbReference type="GO" id="GO:0004519">
    <property type="term" value="F:endonuclease activity"/>
    <property type="evidence" value="ECO:0007669"/>
    <property type="project" value="InterPro"/>
</dbReference>
<protein>
    <recommendedName>
        <fullName evidence="3">Restriction endonuclease type IV Mrr domain-containing protein</fullName>
    </recommendedName>
</protein>
<evidence type="ECO:0000256" key="1">
    <source>
        <dbReference type="ARBA" id="ARBA00004173"/>
    </source>
</evidence>
<dbReference type="PANTHER" id="PTHR28133">
    <property type="entry name" value="REQUIRED FOR RESPIRATORY GROWTH PROTEIN 7, MITOCHONDRIAL"/>
    <property type="match status" value="1"/>
</dbReference>
<dbReference type="GO" id="GO:0009307">
    <property type="term" value="P:DNA restriction-modification system"/>
    <property type="evidence" value="ECO:0007669"/>
    <property type="project" value="InterPro"/>
</dbReference>
<evidence type="ECO:0000259" key="3">
    <source>
        <dbReference type="Pfam" id="PF04471"/>
    </source>
</evidence>
<comment type="subcellular location">
    <subcellularLocation>
        <location evidence="1">Mitochondrion</location>
    </subcellularLocation>
</comment>
<organism evidence="4 5">
    <name type="scientific">Syncephalis pseudoplumigaleata</name>
    <dbReference type="NCBI Taxonomy" id="1712513"/>
    <lineage>
        <taxon>Eukaryota</taxon>
        <taxon>Fungi</taxon>
        <taxon>Fungi incertae sedis</taxon>
        <taxon>Zoopagomycota</taxon>
        <taxon>Zoopagomycotina</taxon>
        <taxon>Zoopagomycetes</taxon>
        <taxon>Zoopagales</taxon>
        <taxon>Piptocephalidaceae</taxon>
        <taxon>Syncephalis</taxon>
    </lineage>
</organism>
<reference evidence="5" key="1">
    <citation type="journal article" date="2018" name="Nat. Microbiol.">
        <title>Leveraging single-cell genomics to expand the fungal tree of life.</title>
        <authorList>
            <person name="Ahrendt S.R."/>
            <person name="Quandt C.A."/>
            <person name="Ciobanu D."/>
            <person name="Clum A."/>
            <person name="Salamov A."/>
            <person name="Andreopoulos B."/>
            <person name="Cheng J.F."/>
            <person name="Woyke T."/>
            <person name="Pelin A."/>
            <person name="Henrissat B."/>
            <person name="Reynolds N.K."/>
            <person name="Benny G.L."/>
            <person name="Smith M.E."/>
            <person name="James T.Y."/>
            <person name="Grigoriev I.V."/>
        </authorList>
    </citation>
    <scope>NUCLEOTIDE SEQUENCE [LARGE SCALE GENOMIC DNA]</scope>
    <source>
        <strain evidence="5">Benny S71-1</strain>
    </source>
</reference>
<dbReference type="InterPro" id="IPR007560">
    <property type="entry name" value="Restrct_endonuc_IV_Mrr"/>
</dbReference>
<evidence type="ECO:0000313" key="4">
    <source>
        <dbReference type="EMBL" id="RKP22308.1"/>
    </source>
</evidence>
<dbReference type="PANTHER" id="PTHR28133:SF1">
    <property type="entry name" value="REQUIRED FOR RESPIRATORY GROWTH PROTEIN 7, MITOCHONDRIAL"/>
    <property type="match status" value="1"/>
</dbReference>
<feature type="domain" description="Restriction endonuclease type IV Mrr" evidence="3">
    <location>
        <begin position="25"/>
        <end position="138"/>
    </location>
</feature>
<dbReference type="OrthoDB" id="20734at2759"/>
<dbReference type="GO" id="GO:0006302">
    <property type="term" value="P:double-strand break repair"/>
    <property type="evidence" value="ECO:0007669"/>
    <property type="project" value="UniProtKB-ARBA"/>
</dbReference>
<dbReference type="SUPFAM" id="SSF52980">
    <property type="entry name" value="Restriction endonuclease-like"/>
    <property type="match status" value="1"/>
</dbReference>
<dbReference type="InterPro" id="IPR011335">
    <property type="entry name" value="Restrct_endonuc-II-like"/>
</dbReference>
<keyword evidence="5" id="KW-1185">Reference proteome</keyword>
<dbReference type="GO" id="GO:0005739">
    <property type="term" value="C:mitochondrion"/>
    <property type="evidence" value="ECO:0007669"/>
    <property type="project" value="UniProtKB-SubCell"/>
</dbReference>
<dbReference type="InterPro" id="IPR018828">
    <property type="entry name" value="RRG7"/>
</dbReference>